<dbReference type="EMBL" id="RYZH01000046">
    <property type="protein sequence ID" value="RUL84676.1"/>
    <property type="molecule type" value="Genomic_DNA"/>
</dbReference>
<dbReference type="CDD" id="cd16841">
    <property type="entry name" value="RraA_family"/>
    <property type="match status" value="1"/>
</dbReference>
<protein>
    <recommendedName>
        <fullName evidence="2">Putative 4-hydroxy-4-methyl-2-oxoglutarate aldolase</fullName>
    </recommendedName>
    <alternativeName>
        <fullName evidence="3">Regulator of ribonuclease activity homolog</fullName>
    </alternativeName>
    <alternativeName>
        <fullName evidence="4">RraA-like protein</fullName>
    </alternativeName>
</protein>
<dbReference type="InterPro" id="IPR005493">
    <property type="entry name" value="RraA/RraA-like"/>
</dbReference>
<evidence type="ECO:0000256" key="1">
    <source>
        <dbReference type="ARBA" id="ARBA00001968"/>
    </source>
</evidence>
<evidence type="ECO:0000256" key="4">
    <source>
        <dbReference type="ARBA" id="ARBA00030169"/>
    </source>
</evidence>
<organism evidence="6 7">
    <name type="scientific">Tautonia sociabilis</name>
    <dbReference type="NCBI Taxonomy" id="2080755"/>
    <lineage>
        <taxon>Bacteria</taxon>
        <taxon>Pseudomonadati</taxon>
        <taxon>Planctomycetota</taxon>
        <taxon>Planctomycetia</taxon>
        <taxon>Isosphaerales</taxon>
        <taxon>Isosphaeraceae</taxon>
        <taxon>Tautonia</taxon>
    </lineage>
</organism>
<proteinExistence type="predicted"/>
<evidence type="ECO:0000256" key="5">
    <source>
        <dbReference type="PIRSR" id="PIRSR605493-1"/>
    </source>
</evidence>
<evidence type="ECO:0000313" key="6">
    <source>
        <dbReference type="EMBL" id="RUL84676.1"/>
    </source>
</evidence>
<dbReference type="PANTHER" id="PTHR33254:SF4">
    <property type="entry name" value="4-HYDROXY-4-METHYL-2-OXOGLUTARATE ALDOLASE 3-RELATED"/>
    <property type="match status" value="1"/>
</dbReference>
<comment type="cofactor">
    <cofactor evidence="5">
        <name>Mg(2+)</name>
        <dbReference type="ChEBI" id="CHEBI:18420"/>
    </cofactor>
</comment>
<accession>A0A432MFG0</accession>
<dbReference type="Proteomes" id="UP000280296">
    <property type="component" value="Unassembled WGS sequence"/>
</dbReference>
<dbReference type="AlphaFoldDB" id="A0A432MFG0"/>
<comment type="caution">
    <text evidence="6">The sequence shown here is derived from an EMBL/GenBank/DDBJ whole genome shotgun (WGS) entry which is preliminary data.</text>
</comment>
<feature type="binding site" evidence="5">
    <location>
        <position position="120"/>
    </location>
    <ligand>
        <name>substrate</name>
    </ligand>
</feature>
<feature type="binding site" evidence="5">
    <location>
        <begin position="98"/>
        <end position="101"/>
    </location>
    <ligand>
        <name>substrate</name>
    </ligand>
</feature>
<dbReference type="Gene3D" id="3.50.30.40">
    <property type="entry name" value="Ribonuclease E inhibitor RraA/RraA-like"/>
    <property type="match status" value="1"/>
</dbReference>
<dbReference type="Pfam" id="PF03737">
    <property type="entry name" value="RraA-like"/>
    <property type="match status" value="1"/>
</dbReference>
<dbReference type="SUPFAM" id="SSF89562">
    <property type="entry name" value="RraA-like"/>
    <property type="match status" value="1"/>
</dbReference>
<gene>
    <name evidence="6" type="ORF">TsocGM_19840</name>
</gene>
<name>A0A432MFG0_9BACT</name>
<keyword evidence="7" id="KW-1185">Reference proteome</keyword>
<comment type="cofactor">
    <cofactor evidence="1">
        <name>a divalent metal cation</name>
        <dbReference type="ChEBI" id="CHEBI:60240"/>
    </cofactor>
</comment>
<dbReference type="GO" id="GO:0046872">
    <property type="term" value="F:metal ion binding"/>
    <property type="evidence" value="ECO:0007669"/>
    <property type="project" value="UniProtKB-KW"/>
</dbReference>
<keyword evidence="5" id="KW-0460">Magnesium</keyword>
<reference evidence="6 7" key="1">
    <citation type="submission" date="2018-12" db="EMBL/GenBank/DDBJ databases">
        <authorList>
            <person name="Toschakov S.V."/>
        </authorList>
    </citation>
    <scope>NUCLEOTIDE SEQUENCE [LARGE SCALE GENOMIC DNA]</scope>
    <source>
        <strain evidence="6 7">GM2012</strain>
    </source>
</reference>
<evidence type="ECO:0000256" key="3">
    <source>
        <dbReference type="ARBA" id="ARBA00029596"/>
    </source>
</evidence>
<reference evidence="6 7" key="2">
    <citation type="submission" date="2019-01" db="EMBL/GenBank/DDBJ databases">
        <title>Tautonia sociabilis, a novel thermotolerant planctomycete of Isosphaeraceae family, isolated from a 4000 m deep subterranean habitat.</title>
        <authorList>
            <person name="Kovaleva O.L."/>
            <person name="Elcheninov A.G."/>
            <person name="Van Heerden E."/>
            <person name="Toshchakov S.V."/>
            <person name="Novikov A."/>
            <person name="Bonch-Osmolovskaya E.A."/>
            <person name="Kublanov I.V."/>
        </authorList>
    </citation>
    <scope>NUCLEOTIDE SEQUENCE [LARGE SCALE GENOMIC DNA]</scope>
    <source>
        <strain evidence="6 7">GM2012</strain>
    </source>
</reference>
<evidence type="ECO:0000256" key="2">
    <source>
        <dbReference type="ARBA" id="ARBA00016549"/>
    </source>
</evidence>
<feature type="binding site" evidence="5">
    <location>
        <position position="121"/>
    </location>
    <ligand>
        <name>Mg(2+)</name>
        <dbReference type="ChEBI" id="CHEBI:18420"/>
    </ligand>
</feature>
<dbReference type="InterPro" id="IPR036704">
    <property type="entry name" value="RraA/RraA-like_sf"/>
</dbReference>
<evidence type="ECO:0000313" key="7">
    <source>
        <dbReference type="Proteomes" id="UP000280296"/>
    </source>
</evidence>
<dbReference type="PANTHER" id="PTHR33254">
    <property type="entry name" value="4-HYDROXY-4-METHYL-2-OXOGLUTARATE ALDOLASE 3-RELATED"/>
    <property type="match status" value="1"/>
</dbReference>
<dbReference type="OrthoDB" id="9784786at2"/>
<keyword evidence="5" id="KW-0479">Metal-binding</keyword>
<dbReference type="RefSeq" id="WP_126727203.1">
    <property type="nucleotide sequence ID" value="NZ_RYZH01000046.1"/>
</dbReference>
<sequence length="220" mass="23682">MNGPNPEAIALADRLAALYTPVVADVLDRLGYRDQCPQADIRPLSPAMRCAGVVRTVRTIVAPTLDPPEPYKGEMEAVDALKAGDVMVVSRCEWSFWGELLSTAARYRGCRGVLIDGFTRDTQAIMAMGFPVFCRGIHPADSLGRLDVEAHDVPIEFGGVAVRTGDLVLADHDGVVFVPAAAAEEAIARAEEKVAGENLVRDKLAEGMSVTEAFRRYGVL</sequence>